<dbReference type="AlphaFoldDB" id="A0A542EGD2"/>
<evidence type="ECO:0000313" key="1">
    <source>
        <dbReference type="EMBL" id="TQJ14306.1"/>
    </source>
</evidence>
<sequence length="99" mass="10637">MSNTTAKPLGQDAITPRDLLEAVMLEDGVDAAIELASHPELVPGANPATIQLLIAQLLTHNAFERLNGEDPFTVQPGGDRFFTETDLNGIDQQVESPQV</sequence>
<dbReference type="RefSeq" id="WP_141928145.1">
    <property type="nucleotide sequence ID" value="NZ_BAABCI010000014.1"/>
</dbReference>
<organism evidence="1 2">
    <name type="scientific">Yimella lutea</name>
    <dbReference type="NCBI Taxonomy" id="587872"/>
    <lineage>
        <taxon>Bacteria</taxon>
        <taxon>Bacillati</taxon>
        <taxon>Actinomycetota</taxon>
        <taxon>Actinomycetes</taxon>
        <taxon>Micrococcales</taxon>
        <taxon>Dermacoccaceae</taxon>
        <taxon>Yimella</taxon>
    </lineage>
</organism>
<reference evidence="1 2" key="1">
    <citation type="submission" date="2019-06" db="EMBL/GenBank/DDBJ databases">
        <title>Sequencing the genomes of 1000 actinobacteria strains.</title>
        <authorList>
            <person name="Klenk H.-P."/>
        </authorList>
    </citation>
    <scope>NUCLEOTIDE SEQUENCE [LARGE SCALE GENOMIC DNA]</scope>
    <source>
        <strain evidence="1 2">DSM 19828</strain>
    </source>
</reference>
<name>A0A542EGD2_9MICO</name>
<dbReference type="EMBL" id="VFMO01000001">
    <property type="protein sequence ID" value="TQJ14306.1"/>
    <property type="molecule type" value="Genomic_DNA"/>
</dbReference>
<gene>
    <name evidence="1" type="ORF">FB459_1754</name>
</gene>
<accession>A0A542EGD2</accession>
<comment type="caution">
    <text evidence="1">The sequence shown here is derived from an EMBL/GenBank/DDBJ whole genome shotgun (WGS) entry which is preliminary data.</text>
</comment>
<proteinExistence type="predicted"/>
<dbReference type="Proteomes" id="UP000320806">
    <property type="component" value="Unassembled WGS sequence"/>
</dbReference>
<keyword evidence="2" id="KW-1185">Reference proteome</keyword>
<evidence type="ECO:0000313" key="2">
    <source>
        <dbReference type="Proteomes" id="UP000320806"/>
    </source>
</evidence>
<protein>
    <submittedName>
        <fullName evidence="1">Uncharacterized protein</fullName>
    </submittedName>
</protein>